<keyword evidence="6" id="KW-0378">Hydrolase</keyword>
<evidence type="ECO:0000313" key="10">
    <source>
        <dbReference type="Proteomes" id="UP000584642"/>
    </source>
</evidence>
<evidence type="ECO:0000256" key="1">
    <source>
        <dbReference type="ARBA" id="ARBA00003293"/>
    </source>
</evidence>
<comment type="similarity">
    <text evidence="2">Belongs to the phage GPA family.</text>
</comment>
<comment type="function">
    <text evidence="1">Possible endonuclease which induces a single-strand cut and initiates DNA replication.</text>
</comment>
<evidence type="ECO:0000256" key="6">
    <source>
        <dbReference type="ARBA" id="ARBA00022801"/>
    </source>
</evidence>
<evidence type="ECO:0000256" key="5">
    <source>
        <dbReference type="ARBA" id="ARBA00022759"/>
    </source>
</evidence>
<evidence type="ECO:0000256" key="7">
    <source>
        <dbReference type="SAM" id="MobiDB-lite"/>
    </source>
</evidence>
<feature type="compositionally biased region" description="Basic and acidic residues" evidence="7">
    <location>
        <begin position="527"/>
        <end position="536"/>
    </location>
</feature>
<dbReference type="InterPro" id="IPR008766">
    <property type="entry name" value="Replication_gene_A-like"/>
</dbReference>
<dbReference type="Proteomes" id="UP000584642">
    <property type="component" value="Unassembled WGS sequence"/>
</dbReference>
<evidence type="ECO:0000256" key="2">
    <source>
        <dbReference type="ARBA" id="ARBA00009260"/>
    </source>
</evidence>
<keyword evidence="5" id="KW-0255">Endonuclease</keyword>
<evidence type="ECO:0000256" key="4">
    <source>
        <dbReference type="ARBA" id="ARBA00022722"/>
    </source>
</evidence>
<evidence type="ECO:0000259" key="8">
    <source>
        <dbReference type="Pfam" id="PF05840"/>
    </source>
</evidence>
<dbReference type="EMBL" id="JABFDB010000021">
    <property type="protein sequence ID" value="NYZ22791.1"/>
    <property type="molecule type" value="Genomic_DNA"/>
</dbReference>
<keyword evidence="10" id="KW-1185">Reference proteome</keyword>
<feature type="region of interest" description="Disordered" evidence="7">
    <location>
        <begin position="515"/>
        <end position="536"/>
    </location>
</feature>
<accession>A0ABX2THL3</accession>
<keyword evidence="3" id="KW-0235">DNA replication</keyword>
<evidence type="ECO:0000313" key="9">
    <source>
        <dbReference type="EMBL" id="NYZ22791.1"/>
    </source>
</evidence>
<name>A0ABX2THL3_9PROT</name>
<gene>
    <name evidence="9" type="ORF">HND93_24025</name>
</gene>
<organism evidence="9 10">
    <name type="scientific">Azospirillum oleiclasticum</name>
    <dbReference type="NCBI Taxonomy" id="2735135"/>
    <lineage>
        <taxon>Bacteria</taxon>
        <taxon>Pseudomonadati</taxon>
        <taxon>Pseudomonadota</taxon>
        <taxon>Alphaproteobacteria</taxon>
        <taxon>Rhodospirillales</taxon>
        <taxon>Azospirillaceae</taxon>
        <taxon>Azospirillum</taxon>
    </lineage>
</organism>
<dbReference type="RefSeq" id="WP_180284555.1">
    <property type="nucleotide sequence ID" value="NZ_JABFDB010000021.1"/>
</dbReference>
<comment type="caution">
    <text evidence="9">The sequence shown here is derived from an EMBL/GenBank/DDBJ whole genome shotgun (WGS) entry which is preliminary data.</text>
</comment>
<sequence length="536" mass="59025">MQQACGGTGEEDVGALEWALEEAPQPPEAAFILGRLGNDGSRLSPKAQAHADALAVDVALWRAEVRAWEEARPLHDLASAVERRAARLEHVDAGALRFLDDDEERLTEEARRLADVGFARRQIIFWQGDDAVDMMPHPREGDMPSLRRRLRRWIGRADAHAAAVLGLVGGRPGGGGAKFVTNWSLGRWEQVQAKNEAFLAEREAVSEVGKVVNLAMVANESVKAAAASWYAIVLGMEERARRVGYVAVFVTATLPPRYHLNPRHGDAEHGDPALSPWIGAQELARRWHAALCLARQRGVNPFGVRTVEPHTDGCPHAHALLYVAPDELGDLEASLRQHFPADGGDANAALKVRLINGGTAAPTSYVMHYVLKCVGPADDEETRRFRAWASHVGVRRLSLVGLRQGTIGLFRAAYRTTKSDTPPAEPRARAVYRAMRRKRWATALALLGAWSVTPRFRPEREIRVNCWGEDVRHTIGWCNARTGKHSLARQPVRWAIRKITNVLIGNALSIVTSYPRGAPPDGGVRQRPPDKGQHDP</sequence>
<proteinExistence type="inferred from homology"/>
<protein>
    <recommendedName>
        <fullName evidence="8">Replication gene A protein-like domain-containing protein</fullName>
    </recommendedName>
</protein>
<keyword evidence="4" id="KW-0540">Nuclease</keyword>
<dbReference type="Pfam" id="PF05840">
    <property type="entry name" value="Phage_GPA"/>
    <property type="match status" value="1"/>
</dbReference>
<reference evidence="9 10" key="1">
    <citation type="submission" date="2020-05" db="EMBL/GenBank/DDBJ databases">
        <title>Azospirillum oleiclasticum sp. nov, a nitrogen-fixing and heavy crude oil-emulsifying bacterium isolated from the crude oil of Yumen Oilfield.</title>
        <authorList>
            <person name="Wu D."/>
            <person name="Cai M."/>
            <person name="Zhang X."/>
        </authorList>
    </citation>
    <scope>NUCLEOTIDE SEQUENCE [LARGE SCALE GENOMIC DNA]</scope>
    <source>
        <strain evidence="9 10">ROY-1-1-2</strain>
    </source>
</reference>
<feature type="domain" description="Replication gene A protein-like" evidence="8">
    <location>
        <begin position="177"/>
        <end position="372"/>
    </location>
</feature>
<evidence type="ECO:0000256" key="3">
    <source>
        <dbReference type="ARBA" id="ARBA00022705"/>
    </source>
</evidence>